<feature type="domain" description="UDP-glucose/GDP-mannose dehydrogenase N-terminal" evidence="6">
    <location>
        <begin position="32"/>
        <end position="211"/>
    </location>
</feature>
<dbReference type="Gene3D" id="3.40.50.720">
    <property type="entry name" value="NAD(P)-binding Rossmann-like Domain"/>
    <property type="match status" value="1"/>
</dbReference>
<evidence type="ECO:0000313" key="8">
    <source>
        <dbReference type="Proteomes" id="UP001596368"/>
    </source>
</evidence>
<protein>
    <recommendedName>
        <fullName evidence="2">UDP-N-acetyl-D-mannosamine dehydrogenase</fullName>
        <ecNumber evidence="1">1.1.1.336</ecNumber>
    </recommendedName>
    <alternativeName>
        <fullName evidence="3">UDP-ManNAc 6-dehydrogenase</fullName>
    </alternativeName>
</protein>
<comment type="catalytic activity">
    <reaction evidence="4">
        <text>UDP-N-acetyl-alpha-D-mannosamine + 2 NAD(+) + H2O = UDP-N-acetyl-alpha-D-mannosaminouronate + 2 NADH + 3 H(+)</text>
        <dbReference type="Rhea" id="RHEA:25780"/>
        <dbReference type="ChEBI" id="CHEBI:15377"/>
        <dbReference type="ChEBI" id="CHEBI:15378"/>
        <dbReference type="ChEBI" id="CHEBI:57540"/>
        <dbReference type="ChEBI" id="CHEBI:57945"/>
        <dbReference type="ChEBI" id="CHEBI:68623"/>
        <dbReference type="ChEBI" id="CHEBI:70731"/>
        <dbReference type="EC" id="1.1.1.336"/>
    </reaction>
</comment>
<dbReference type="PIRSF" id="PIRSF000124">
    <property type="entry name" value="UDPglc_GDPman_dh"/>
    <property type="match status" value="1"/>
</dbReference>
<evidence type="ECO:0000256" key="5">
    <source>
        <dbReference type="SAM" id="MobiDB-lite"/>
    </source>
</evidence>
<evidence type="ECO:0000259" key="6">
    <source>
        <dbReference type="Pfam" id="PF03721"/>
    </source>
</evidence>
<keyword evidence="8" id="KW-1185">Reference proteome</keyword>
<dbReference type="InterPro" id="IPR017476">
    <property type="entry name" value="UDP-Glc/GDP-Man"/>
</dbReference>
<evidence type="ECO:0000256" key="4">
    <source>
        <dbReference type="ARBA" id="ARBA00049130"/>
    </source>
</evidence>
<evidence type="ECO:0000256" key="2">
    <source>
        <dbReference type="ARBA" id="ARBA00016796"/>
    </source>
</evidence>
<dbReference type="PANTHER" id="PTHR43491:SF5">
    <property type="entry name" value="UDP-N-ACETYL-D-MANNOSAMINE DEHYDROGENASE"/>
    <property type="match status" value="1"/>
</dbReference>
<comment type="caution">
    <text evidence="7">The sequence shown here is derived from an EMBL/GenBank/DDBJ whole genome shotgun (WGS) entry which is preliminary data.</text>
</comment>
<dbReference type="PIRSF" id="PIRSF500136">
    <property type="entry name" value="UDP_ManNAc_DH"/>
    <property type="match status" value="1"/>
</dbReference>
<dbReference type="PANTHER" id="PTHR43491">
    <property type="entry name" value="UDP-N-ACETYL-D-MANNOSAMINE DEHYDROGENASE"/>
    <property type="match status" value="1"/>
</dbReference>
<evidence type="ECO:0000313" key="7">
    <source>
        <dbReference type="EMBL" id="MFC7137888.1"/>
    </source>
</evidence>
<dbReference type="EMBL" id="JBHSZG010000008">
    <property type="protein sequence ID" value="MFC7137888.1"/>
    <property type="molecule type" value="Genomic_DNA"/>
</dbReference>
<reference evidence="7 8" key="1">
    <citation type="journal article" date="2019" name="Int. J. Syst. Evol. Microbiol.">
        <title>The Global Catalogue of Microorganisms (GCM) 10K type strain sequencing project: providing services to taxonomists for standard genome sequencing and annotation.</title>
        <authorList>
            <consortium name="The Broad Institute Genomics Platform"/>
            <consortium name="The Broad Institute Genome Sequencing Center for Infectious Disease"/>
            <person name="Wu L."/>
            <person name="Ma J."/>
        </authorList>
    </citation>
    <scope>NUCLEOTIDE SEQUENCE [LARGE SCALE GENOMIC DNA]</scope>
    <source>
        <strain evidence="7 8">DT92</strain>
    </source>
</reference>
<evidence type="ECO:0000256" key="3">
    <source>
        <dbReference type="ARBA" id="ARBA00030172"/>
    </source>
</evidence>
<evidence type="ECO:0000256" key="1">
    <source>
        <dbReference type="ARBA" id="ARBA00012935"/>
    </source>
</evidence>
<sequence>MSERAEIAPPLYGSDRPEAARREAFRAGDYPVAVYGLGKMGLPIAAVWGQVTGAVTGVGVDESVVDTINAGECHVGNEPGLADAVADLVDDGSLTATTDSVRAAKDARIHVVIVPTLITEDDHPDTSVVTSVARDIARGLSPGDIVCIESTLPPRTCRDVVGPLLRYESGLDADDFGLAFCPERTKSGRALSDVRGGHPKVVGGADAESTRTATMLYEEPRPTR</sequence>
<dbReference type="InterPro" id="IPR028359">
    <property type="entry name" value="UDP_ManNAc/GlcNAc_DH"/>
</dbReference>
<dbReference type="SUPFAM" id="SSF51735">
    <property type="entry name" value="NAD(P)-binding Rossmann-fold domains"/>
    <property type="match status" value="1"/>
</dbReference>
<dbReference type="EC" id="1.1.1.336" evidence="1"/>
<dbReference type="Proteomes" id="UP001596368">
    <property type="component" value="Unassembled WGS sequence"/>
</dbReference>
<organism evidence="7 8">
    <name type="scientific">Halobaculum litoreum</name>
    <dbReference type="NCBI Taxonomy" id="3031998"/>
    <lineage>
        <taxon>Archaea</taxon>
        <taxon>Methanobacteriati</taxon>
        <taxon>Methanobacteriota</taxon>
        <taxon>Stenosarchaea group</taxon>
        <taxon>Halobacteria</taxon>
        <taxon>Halobacteriales</taxon>
        <taxon>Haloferacaceae</taxon>
        <taxon>Halobaculum</taxon>
    </lineage>
</organism>
<dbReference type="InterPro" id="IPR036291">
    <property type="entry name" value="NAD(P)-bd_dom_sf"/>
</dbReference>
<name>A0ABD5XS38_9EURY</name>
<dbReference type="InterPro" id="IPR001732">
    <property type="entry name" value="UDP-Glc/GDP-Man_DH_N"/>
</dbReference>
<dbReference type="Pfam" id="PF03721">
    <property type="entry name" value="UDPG_MGDP_dh_N"/>
    <property type="match status" value="1"/>
</dbReference>
<proteinExistence type="predicted"/>
<accession>A0ABD5XS38</accession>
<feature type="region of interest" description="Disordered" evidence="5">
    <location>
        <begin position="189"/>
        <end position="208"/>
    </location>
</feature>
<dbReference type="AlphaFoldDB" id="A0ABD5XS38"/>
<dbReference type="GO" id="GO:0089714">
    <property type="term" value="F:UDP-N-acetyl-D-mannosamine dehydrogenase activity"/>
    <property type="evidence" value="ECO:0007669"/>
    <property type="project" value="UniProtKB-EC"/>
</dbReference>
<gene>
    <name evidence="7" type="ORF">ACFQRB_18440</name>
</gene>